<dbReference type="PANTHER" id="PTHR46401">
    <property type="entry name" value="GLYCOSYLTRANSFERASE WBBK-RELATED"/>
    <property type="match status" value="1"/>
</dbReference>
<evidence type="ECO:0000256" key="1">
    <source>
        <dbReference type="ARBA" id="ARBA00022679"/>
    </source>
</evidence>
<dbReference type="EMBL" id="CAIJDP010000088">
    <property type="protein sequence ID" value="CAD0008519.1"/>
    <property type="molecule type" value="Genomic_DNA"/>
</dbReference>
<dbReference type="Pfam" id="PF00534">
    <property type="entry name" value="Glycos_transf_1"/>
    <property type="match status" value="1"/>
</dbReference>
<evidence type="ECO:0000313" key="4">
    <source>
        <dbReference type="Proteomes" id="UP000530060"/>
    </source>
</evidence>
<gene>
    <name evidence="3" type="ORF">FLAT13_04433</name>
</gene>
<feature type="domain" description="Glycosyl transferase family 1" evidence="2">
    <location>
        <begin position="176"/>
        <end position="318"/>
    </location>
</feature>
<dbReference type="InterPro" id="IPR001296">
    <property type="entry name" value="Glyco_trans_1"/>
</dbReference>
<reference evidence="3 4" key="1">
    <citation type="submission" date="2020-06" db="EMBL/GenBank/DDBJ databases">
        <authorList>
            <person name="Criscuolo A."/>
        </authorList>
    </citation>
    <scope>NUCLEOTIDE SEQUENCE [LARGE SCALE GENOMIC DNA]</scope>
    <source>
        <strain evidence="4">CIP 111411</strain>
    </source>
</reference>
<dbReference type="Proteomes" id="UP000530060">
    <property type="component" value="Unassembled WGS sequence"/>
</dbReference>
<dbReference type="GO" id="GO:0016757">
    <property type="term" value="F:glycosyltransferase activity"/>
    <property type="evidence" value="ECO:0007669"/>
    <property type="project" value="InterPro"/>
</dbReference>
<accession>A0A6V6ZA49</accession>
<comment type="caution">
    <text evidence="3">The sequence shown here is derived from an EMBL/GenBank/DDBJ whole genome shotgun (WGS) entry which is preliminary data.</text>
</comment>
<name>A0A6V6ZA49_9FLAO</name>
<dbReference type="PANTHER" id="PTHR46401:SF2">
    <property type="entry name" value="GLYCOSYLTRANSFERASE WBBK-RELATED"/>
    <property type="match status" value="1"/>
</dbReference>
<sequence>MLFFGFNSMRIHKRGVENVVHFQSLASPFDTNYYLHWDVQTKVSRFGNLVCIGVKKNFFWIITLNILLFKLKKNKQIFIHSHNPLMSIGSCFQSNLFTVHDGAYYFAKVTKHKLKYVFLLLEKLLYLRCDFVHFISFYAKKMSLYKGINNCIIPNTSHFENFKTNNIVNKEITCFKTGVIKVFTVRSIEERALIDLLIDVAKLLEDENFEFLIAGKGPLLKFYQEKIKEQNLDNISLLGYVADDELIQYYKNSDVILIPAAYGEGFGLPIIEGYLFDKPVIASNICAIPEIIISNDFLFENNAKSIITKLNHFRKNENNNFKDHYDTYFSNNIVISKMNELYTKLY</sequence>
<dbReference type="Gene3D" id="3.40.50.2000">
    <property type="entry name" value="Glycogen Phosphorylase B"/>
    <property type="match status" value="2"/>
</dbReference>
<dbReference type="GO" id="GO:0009103">
    <property type="term" value="P:lipopolysaccharide biosynthetic process"/>
    <property type="evidence" value="ECO:0007669"/>
    <property type="project" value="TreeGrafter"/>
</dbReference>
<dbReference type="SUPFAM" id="SSF53756">
    <property type="entry name" value="UDP-Glycosyltransferase/glycogen phosphorylase"/>
    <property type="match status" value="1"/>
</dbReference>
<evidence type="ECO:0000259" key="2">
    <source>
        <dbReference type="Pfam" id="PF00534"/>
    </source>
</evidence>
<evidence type="ECO:0000313" key="3">
    <source>
        <dbReference type="EMBL" id="CAD0008519.1"/>
    </source>
</evidence>
<proteinExistence type="predicted"/>
<organism evidence="3 4">
    <name type="scientific">Flavobacterium salmonis</name>
    <dbReference type="NCBI Taxonomy" id="2654844"/>
    <lineage>
        <taxon>Bacteria</taxon>
        <taxon>Pseudomonadati</taxon>
        <taxon>Bacteroidota</taxon>
        <taxon>Flavobacteriia</taxon>
        <taxon>Flavobacteriales</taxon>
        <taxon>Flavobacteriaceae</taxon>
        <taxon>Flavobacterium</taxon>
    </lineage>
</organism>
<keyword evidence="4" id="KW-1185">Reference proteome</keyword>
<keyword evidence="1" id="KW-0808">Transferase</keyword>
<dbReference type="AlphaFoldDB" id="A0A6V6ZA49"/>
<protein>
    <recommendedName>
        <fullName evidence="2">Glycosyl transferase family 1 domain-containing protein</fullName>
    </recommendedName>
</protein>